<name>S8C2F6_DACHA</name>
<feature type="compositionally biased region" description="Polar residues" evidence="6">
    <location>
        <begin position="336"/>
        <end position="351"/>
    </location>
</feature>
<feature type="compositionally biased region" description="Basic and acidic residues" evidence="6">
    <location>
        <begin position="352"/>
        <end position="366"/>
    </location>
</feature>
<dbReference type="STRING" id="1284197.S8C2F6"/>
<dbReference type="Proteomes" id="UP000015100">
    <property type="component" value="Unassembled WGS sequence"/>
</dbReference>
<evidence type="ECO:0000259" key="8">
    <source>
        <dbReference type="Pfam" id="PF20684"/>
    </source>
</evidence>
<dbReference type="HOGENOM" id="CLU_042292_0_0_1"/>
<reference evidence="9 10" key="1">
    <citation type="journal article" date="2013" name="PLoS Genet.">
        <title>Genomic mechanisms accounting for the adaptation to parasitism in nematode-trapping fungi.</title>
        <authorList>
            <person name="Meerupati T."/>
            <person name="Andersson K.M."/>
            <person name="Friman E."/>
            <person name="Kumar D."/>
            <person name="Tunlid A."/>
            <person name="Ahren D."/>
        </authorList>
    </citation>
    <scope>NUCLEOTIDE SEQUENCE [LARGE SCALE GENOMIC DNA]</scope>
    <source>
        <strain evidence="9 10">CBS 200.50</strain>
    </source>
</reference>
<dbReference type="InterPro" id="IPR052337">
    <property type="entry name" value="SAT4-like"/>
</dbReference>
<comment type="subcellular location">
    <subcellularLocation>
        <location evidence="1">Membrane</location>
        <topology evidence="1">Multi-pass membrane protein</topology>
    </subcellularLocation>
</comment>
<proteinExistence type="inferred from homology"/>
<protein>
    <recommendedName>
        <fullName evidence="8">Rhodopsin domain-containing protein</fullName>
    </recommendedName>
</protein>
<dbReference type="PANTHER" id="PTHR33048">
    <property type="entry name" value="PTH11-LIKE INTEGRAL MEMBRANE PROTEIN (AFU_ORTHOLOGUE AFUA_5G11245)"/>
    <property type="match status" value="1"/>
</dbReference>
<dbReference type="InterPro" id="IPR049326">
    <property type="entry name" value="Rhodopsin_dom_fungi"/>
</dbReference>
<evidence type="ECO:0000256" key="7">
    <source>
        <dbReference type="SAM" id="Phobius"/>
    </source>
</evidence>
<evidence type="ECO:0000256" key="5">
    <source>
        <dbReference type="ARBA" id="ARBA00038359"/>
    </source>
</evidence>
<feature type="region of interest" description="Disordered" evidence="6">
    <location>
        <begin position="336"/>
        <end position="371"/>
    </location>
</feature>
<feature type="transmembrane region" description="Helical" evidence="7">
    <location>
        <begin position="55"/>
        <end position="74"/>
    </location>
</feature>
<evidence type="ECO:0000256" key="2">
    <source>
        <dbReference type="ARBA" id="ARBA00022692"/>
    </source>
</evidence>
<dbReference type="AlphaFoldDB" id="S8C2F6"/>
<feature type="transmembrane region" description="Helical" evidence="7">
    <location>
        <begin position="165"/>
        <end position="193"/>
    </location>
</feature>
<feature type="transmembrane region" description="Helical" evidence="7">
    <location>
        <begin position="251"/>
        <end position="274"/>
    </location>
</feature>
<evidence type="ECO:0000256" key="1">
    <source>
        <dbReference type="ARBA" id="ARBA00004141"/>
    </source>
</evidence>
<feature type="compositionally biased region" description="Polar residues" evidence="6">
    <location>
        <begin position="451"/>
        <end position="471"/>
    </location>
</feature>
<accession>S8C2F6</accession>
<organism evidence="9 10">
    <name type="scientific">Dactylellina haptotyla (strain CBS 200.50)</name>
    <name type="common">Nematode-trapping fungus</name>
    <name type="synonym">Monacrosporium haptotylum</name>
    <dbReference type="NCBI Taxonomy" id="1284197"/>
    <lineage>
        <taxon>Eukaryota</taxon>
        <taxon>Fungi</taxon>
        <taxon>Dikarya</taxon>
        <taxon>Ascomycota</taxon>
        <taxon>Pezizomycotina</taxon>
        <taxon>Orbiliomycetes</taxon>
        <taxon>Orbiliales</taxon>
        <taxon>Orbiliaceae</taxon>
        <taxon>Dactylellina</taxon>
    </lineage>
</organism>
<evidence type="ECO:0000256" key="4">
    <source>
        <dbReference type="ARBA" id="ARBA00023136"/>
    </source>
</evidence>
<comment type="caution">
    <text evidence="9">The sequence shown here is derived from an EMBL/GenBank/DDBJ whole genome shotgun (WGS) entry which is preliminary data.</text>
</comment>
<reference evidence="10" key="2">
    <citation type="submission" date="2013-04" db="EMBL/GenBank/DDBJ databases">
        <title>Genomic mechanisms accounting for the adaptation to parasitism in nematode-trapping fungi.</title>
        <authorList>
            <person name="Ahren D.G."/>
        </authorList>
    </citation>
    <scope>NUCLEOTIDE SEQUENCE [LARGE SCALE GENOMIC DNA]</scope>
    <source>
        <strain evidence="10">CBS 200.50</strain>
    </source>
</reference>
<sequence>MIGGPPHPQTDQDRDYLRTLFPYFEKFKDFPEDFRFPLSEDNGTYVPPNNALPCFIGGMVLCGLTSFIVVMRLWVRWRRGFGTDDWVMMVSFIFYNFYGVGSLYTVFGTGMGYHIYDLSVLDIHNYLLMVPVAIITLWTSINLSRCSLLHLFLRLSHLQSPRQVLFIRTLLCFSYIFILISTMAVMFECGLPLSGLTNPRSYFDGTCVGFKTIAYHGTFVAINLLLDALTIFPPIAILVRTPLARRKKMNLIFLLILGILTMVVGALLAVIGSLECSLSAIIACLPALNQKFIQIYRRFIGTEKTGRSRIFSTRLVTSIFERVYSAVGPVNSKPLVSSSNATTVGDSSLKTSNHDHEDLRETKSEQADNTTVTPLEGLVAGQATSTYGSRQDATNNNSNNNSDEDILFQVGCYLAIGEEQDSDLELQAGEADGNLTTLSMPPRARIHFDGRQSSQPTISGTGNHDCLSKSS</sequence>
<evidence type="ECO:0000256" key="3">
    <source>
        <dbReference type="ARBA" id="ARBA00022989"/>
    </source>
</evidence>
<feature type="domain" description="Rhodopsin" evidence="8">
    <location>
        <begin position="71"/>
        <end position="266"/>
    </location>
</feature>
<dbReference type="Pfam" id="PF20684">
    <property type="entry name" value="Fung_rhodopsin"/>
    <property type="match status" value="1"/>
</dbReference>
<feature type="region of interest" description="Disordered" evidence="6">
    <location>
        <begin position="447"/>
        <end position="471"/>
    </location>
</feature>
<evidence type="ECO:0000256" key="6">
    <source>
        <dbReference type="SAM" id="MobiDB-lite"/>
    </source>
</evidence>
<keyword evidence="10" id="KW-1185">Reference proteome</keyword>
<feature type="transmembrane region" description="Helical" evidence="7">
    <location>
        <begin position="213"/>
        <end position="239"/>
    </location>
</feature>
<dbReference type="GO" id="GO:0016020">
    <property type="term" value="C:membrane"/>
    <property type="evidence" value="ECO:0007669"/>
    <property type="project" value="UniProtKB-SubCell"/>
</dbReference>
<evidence type="ECO:0000313" key="9">
    <source>
        <dbReference type="EMBL" id="EPS45863.1"/>
    </source>
</evidence>
<keyword evidence="2 7" id="KW-0812">Transmembrane</keyword>
<comment type="similarity">
    <text evidence="5">Belongs to the SAT4 family.</text>
</comment>
<feature type="transmembrane region" description="Helical" evidence="7">
    <location>
        <begin position="127"/>
        <end position="153"/>
    </location>
</feature>
<keyword evidence="3 7" id="KW-1133">Transmembrane helix</keyword>
<keyword evidence="4 7" id="KW-0472">Membrane</keyword>
<dbReference type="EMBL" id="AQGS01000003">
    <property type="protein sequence ID" value="EPS45863.1"/>
    <property type="molecule type" value="Genomic_DNA"/>
</dbReference>
<feature type="transmembrane region" description="Helical" evidence="7">
    <location>
        <begin position="86"/>
        <end position="107"/>
    </location>
</feature>
<dbReference type="PANTHER" id="PTHR33048:SF47">
    <property type="entry name" value="INTEGRAL MEMBRANE PROTEIN-RELATED"/>
    <property type="match status" value="1"/>
</dbReference>
<gene>
    <name evidence="9" type="ORF">H072_289</name>
</gene>
<evidence type="ECO:0000313" key="10">
    <source>
        <dbReference type="Proteomes" id="UP000015100"/>
    </source>
</evidence>